<dbReference type="InterPro" id="IPR036093">
    <property type="entry name" value="NAC_dom_sf"/>
</dbReference>
<evidence type="ECO:0000313" key="7">
    <source>
        <dbReference type="EMBL" id="CAA2617856.1"/>
    </source>
</evidence>
<reference evidence="7" key="1">
    <citation type="submission" date="2019-12" db="EMBL/GenBank/DDBJ databases">
        <authorList>
            <person name="Scholz U."/>
            <person name="Mascher M."/>
            <person name="Fiebig A."/>
        </authorList>
    </citation>
    <scope>NUCLEOTIDE SEQUENCE</scope>
</reference>
<feature type="region of interest" description="Disordered" evidence="5">
    <location>
        <begin position="331"/>
        <end position="375"/>
    </location>
</feature>
<name>A0A7I8IJ84_SPIIN</name>
<proteinExistence type="predicted"/>
<accession>A0A7I8IJ84</accession>
<dbReference type="SUPFAM" id="SSF101941">
    <property type="entry name" value="NAC domain"/>
    <property type="match status" value="1"/>
</dbReference>
<sequence>MDLIALKFSYEFDCNISNYRLLGRRSLYAMSPLASTPSSIEHDWTDEKIFLFLGAWKCGDPLPSNVITDVNPFSIEPWNAPENIWYLCILQESTAAKGEARVENTPNGYWKNMQRDFKIILDSQTTGMKATWGFFRYTAPHNHNVRWIMFEYNLKTKECETVNQPQNFKTLYRVIGSNNLLPVSEDAHTLVSLGDDDCDHMQSVLLSMLEREEGDIDLLEPADGSEGSMAISNRSLEDSRANHLAEVPVDFDFSNGDFLELKDLNDTDSSSSSSDNSSRVSLSSDDYFDSEALLRDLKNESNPAVEAHSHSECKPCISRSLRTNSMTINLHPQKPARLPSPTSPLSEQYQGTDSNPQRPGTSQGSPANRGNDRPQTGIMRAVWKHRRGYSSSLARQNFVRNPREKRMAVDWMPRGATG</sequence>
<evidence type="ECO:0000259" key="6">
    <source>
        <dbReference type="PROSITE" id="PS51005"/>
    </source>
</evidence>
<organism evidence="7">
    <name type="scientific">Spirodela intermedia</name>
    <name type="common">Intermediate duckweed</name>
    <dbReference type="NCBI Taxonomy" id="51605"/>
    <lineage>
        <taxon>Eukaryota</taxon>
        <taxon>Viridiplantae</taxon>
        <taxon>Streptophyta</taxon>
        <taxon>Embryophyta</taxon>
        <taxon>Tracheophyta</taxon>
        <taxon>Spermatophyta</taxon>
        <taxon>Magnoliopsida</taxon>
        <taxon>Liliopsida</taxon>
        <taxon>Araceae</taxon>
        <taxon>Lemnoideae</taxon>
        <taxon>Spirodela</taxon>
    </lineage>
</organism>
<evidence type="ECO:0000256" key="3">
    <source>
        <dbReference type="ARBA" id="ARBA00023163"/>
    </source>
</evidence>
<feature type="region of interest" description="Disordered" evidence="5">
    <location>
        <begin position="263"/>
        <end position="283"/>
    </location>
</feature>
<evidence type="ECO:0000256" key="2">
    <source>
        <dbReference type="ARBA" id="ARBA00023125"/>
    </source>
</evidence>
<dbReference type="OrthoDB" id="1625833at2759"/>
<dbReference type="GO" id="GO:0003677">
    <property type="term" value="F:DNA binding"/>
    <property type="evidence" value="ECO:0007669"/>
    <property type="project" value="UniProtKB-KW"/>
</dbReference>
<keyword evidence="9" id="KW-1185">Reference proteome</keyword>
<keyword evidence="2" id="KW-0238">DNA-binding</keyword>
<keyword evidence="1" id="KW-0805">Transcription regulation</keyword>
<dbReference type="Gene3D" id="2.170.150.80">
    <property type="entry name" value="NAC domain"/>
    <property type="match status" value="1"/>
</dbReference>
<evidence type="ECO:0000256" key="5">
    <source>
        <dbReference type="SAM" id="MobiDB-lite"/>
    </source>
</evidence>
<protein>
    <recommendedName>
        <fullName evidence="6">NAC domain-containing protein</fullName>
    </recommendedName>
</protein>
<dbReference type="InterPro" id="IPR003441">
    <property type="entry name" value="NAC-dom"/>
</dbReference>
<feature type="compositionally biased region" description="Low complexity" evidence="5">
    <location>
        <begin position="267"/>
        <end position="283"/>
    </location>
</feature>
<dbReference type="Proteomes" id="UP000663760">
    <property type="component" value="Chromosome 3"/>
</dbReference>
<evidence type="ECO:0000256" key="4">
    <source>
        <dbReference type="ARBA" id="ARBA00023242"/>
    </source>
</evidence>
<dbReference type="EMBL" id="LR746266">
    <property type="protein sequence ID" value="CAA7393628.1"/>
    <property type="molecule type" value="Genomic_DNA"/>
</dbReference>
<dbReference type="PANTHER" id="PTHR31719">
    <property type="entry name" value="NAC TRANSCRIPTION FACTOR 56"/>
    <property type="match status" value="1"/>
</dbReference>
<evidence type="ECO:0000313" key="8">
    <source>
        <dbReference type="EMBL" id="CAA7393628.1"/>
    </source>
</evidence>
<feature type="compositionally biased region" description="Polar residues" evidence="5">
    <location>
        <begin position="343"/>
        <end position="368"/>
    </location>
</feature>
<dbReference type="AlphaFoldDB" id="A0A7I8IJ84"/>
<dbReference type="GO" id="GO:0006355">
    <property type="term" value="P:regulation of DNA-templated transcription"/>
    <property type="evidence" value="ECO:0007669"/>
    <property type="project" value="InterPro"/>
</dbReference>
<keyword evidence="3" id="KW-0804">Transcription</keyword>
<evidence type="ECO:0000313" key="9">
    <source>
        <dbReference type="Proteomes" id="UP000663760"/>
    </source>
</evidence>
<dbReference type="PANTHER" id="PTHR31719:SF43">
    <property type="entry name" value="NAC TRANSCRIPTION FACTOR 56"/>
    <property type="match status" value="1"/>
</dbReference>
<dbReference type="PROSITE" id="PS51005">
    <property type="entry name" value="NAC"/>
    <property type="match status" value="1"/>
</dbReference>
<gene>
    <name evidence="7" type="ORF">SI7747_03004018</name>
    <name evidence="8" type="ORF">SI8410_03004354</name>
</gene>
<evidence type="ECO:0000256" key="1">
    <source>
        <dbReference type="ARBA" id="ARBA00023015"/>
    </source>
</evidence>
<keyword evidence="4" id="KW-0539">Nucleus</keyword>
<feature type="domain" description="NAC" evidence="6">
    <location>
        <begin position="36"/>
        <end position="177"/>
    </location>
</feature>
<dbReference type="EMBL" id="LR743590">
    <property type="protein sequence ID" value="CAA2617856.1"/>
    <property type="molecule type" value="Genomic_DNA"/>
</dbReference>
<dbReference type="Pfam" id="PF02365">
    <property type="entry name" value="NAM"/>
    <property type="match status" value="1"/>
</dbReference>